<gene>
    <name evidence="1" type="ORF">ACFQS1_16095</name>
</gene>
<evidence type="ECO:0000313" key="2">
    <source>
        <dbReference type="Proteomes" id="UP001596548"/>
    </source>
</evidence>
<organism evidence="1 2">
    <name type="scientific">Paractinoplanes rhizophilus</name>
    <dbReference type="NCBI Taxonomy" id="1416877"/>
    <lineage>
        <taxon>Bacteria</taxon>
        <taxon>Bacillati</taxon>
        <taxon>Actinomycetota</taxon>
        <taxon>Actinomycetes</taxon>
        <taxon>Micromonosporales</taxon>
        <taxon>Micromonosporaceae</taxon>
        <taxon>Paractinoplanes</taxon>
    </lineage>
</organism>
<name>A0ABW2HRR3_9ACTN</name>
<comment type="caution">
    <text evidence="1">The sequence shown here is derived from an EMBL/GenBank/DDBJ whole genome shotgun (WGS) entry which is preliminary data.</text>
</comment>
<keyword evidence="2" id="KW-1185">Reference proteome</keyword>
<proteinExistence type="predicted"/>
<dbReference type="RefSeq" id="WP_378968702.1">
    <property type="nucleotide sequence ID" value="NZ_JBHTBJ010000010.1"/>
</dbReference>
<dbReference type="Proteomes" id="UP001596548">
    <property type="component" value="Unassembled WGS sequence"/>
</dbReference>
<evidence type="ECO:0000313" key="1">
    <source>
        <dbReference type="EMBL" id="MFC7275511.1"/>
    </source>
</evidence>
<accession>A0ABW2HRR3</accession>
<reference evidence="2" key="1">
    <citation type="journal article" date="2019" name="Int. J. Syst. Evol. Microbiol.">
        <title>The Global Catalogue of Microorganisms (GCM) 10K type strain sequencing project: providing services to taxonomists for standard genome sequencing and annotation.</title>
        <authorList>
            <consortium name="The Broad Institute Genomics Platform"/>
            <consortium name="The Broad Institute Genome Sequencing Center for Infectious Disease"/>
            <person name="Wu L."/>
            <person name="Ma J."/>
        </authorList>
    </citation>
    <scope>NUCLEOTIDE SEQUENCE [LARGE SCALE GENOMIC DNA]</scope>
    <source>
        <strain evidence="2">XZYJT-10</strain>
    </source>
</reference>
<protein>
    <submittedName>
        <fullName evidence="1">Uncharacterized protein</fullName>
    </submittedName>
</protein>
<sequence>MPMTDRGIVAVEQESDGTLSLVVCAGLKANRPYGVFAKYSHVPADLIRSTLPLRKAGQFRHTDEMAEVSRGESGVIEINRVPETSDL</sequence>
<dbReference type="EMBL" id="JBHTBJ010000010">
    <property type="protein sequence ID" value="MFC7275511.1"/>
    <property type="molecule type" value="Genomic_DNA"/>
</dbReference>